<dbReference type="AlphaFoldDB" id="A0A1N6PUZ2"/>
<protein>
    <submittedName>
        <fullName evidence="4">Carbohydrate ABC transporter substrate-binding protein, CUT1 family</fullName>
    </submittedName>
</protein>
<evidence type="ECO:0000256" key="2">
    <source>
        <dbReference type="ARBA" id="ARBA00008520"/>
    </source>
</evidence>
<dbReference type="OrthoDB" id="9808332at2"/>
<dbReference type="InterPro" id="IPR050490">
    <property type="entry name" value="Bact_solute-bd_prot1"/>
</dbReference>
<dbReference type="InterPro" id="IPR006059">
    <property type="entry name" value="SBP"/>
</dbReference>
<evidence type="ECO:0000256" key="1">
    <source>
        <dbReference type="ARBA" id="ARBA00004418"/>
    </source>
</evidence>
<accession>A0A1N6PUZ2</accession>
<dbReference type="RefSeq" id="WP_083943686.1">
    <property type="nucleotide sequence ID" value="NZ_FTMS01000003.1"/>
</dbReference>
<dbReference type="STRING" id="159291.SAMN05920897_103144"/>
<reference evidence="5" key="1">
    <citation type="submission" date="2017-01" db="EMBL/GenBank/DDBJ databases">
        <authorList>
            <person name="Varghese N."/>
            <person name="Submissions S."/>
        </authorList>
    </citation>
    <scope>NUCLEOTIDE SEQUENCE [LARGE SCALE GENOMIC DNA]</scope>
    <source>
        <strain evidence="5">ASpG1</strain>
    </source>
</reference>
<dbReference type="Pfam" id="PF01547">
    <property type="entry name" value="SBP_bac_1"/>
    <property type="match status" value="1"/>
</dbReference>
<evidence type="ECO:0000313" key="4">
    <source>
        <dbReference type="EMBL" id="SIQ08096.1"/>
    </source>
</evidence>
<sequence length="439" mass="48643">MAKKLFCMVAVAVVGFGFPAFSGGRAEAPAPAEKPEKLTIIALDIDVVQFGPAAQVFEDTYGIEVEWLEFPYGQLWSQITTGITAGTPIDLYMMSNSWHAELGGVGMAIPLNDLATDAELDAMTEKYFDITREFLTSHDGKLWGLPSTAASVSFFYNAAMLKELGYNEPPATFDEMLQISREAIDQGLASYGFFPGWIAGGECGMVQFDIMLKLFGGEWMNEDRTEFTFNSEAGINALTYMKEILDEGIVPRAALETSDWDNFHFFLAGDQPFEINWNFIWGRATDPEQSSIVNDVAVAPIPSIVREAYTVLGGGGYAISPTSRSPEWAFKLLQYMKGEEGARGVMRQQGGAEGTIKALYQPPLVNEFPPEEYPLVETFQRQIQEAGLRPSHFLTWYSEFRNNIFTPAMHLALLGDRSPEEALNQAQAAAQRMLDREGL</sequence>
<comment type="subcellular location">
    <subcellularLocation>
        <location evidence="1">Periplasm</location>
    </subcellularLocation>
</comment>
<proteinExistence type="inferred from homology"/>
<keyword evidence="5" id="KW-1185">Reference proteome</keyword>
<dbReference type="SUPFAM" id="SSF53850">
    <property type="entry name" value="Periplasmic binding protein-like II"/>
    <property type="match status" value="1"/>
</dbReference>
<dbReference type="CDD" id="cd13585">
    <property type="entry name" value="PBP2_TMBP_like"/>
    <property type="match status" value="1"/>
</dbReference>
<evidence type="ECO:0000256" key="3">
    <source>
        <dbReference type="SAM" id="SignalP"/>
    </source>
</evidence>
<keyword evidence="3" id="KW-0732">Signal</keyword>
<feature type="signal peptide" evidence="3">
    <location>
        <begin position="1"/>
        <end position="22"/>
    </location>
</feature>
<organism evidence="4 5">
    <name type="scientific">Alkalispirochaeta americana</name>
    <dbReference type="NCBI Taxonomy" id="159291"/>
    <lineage>
        <taxon>Bacteria</taxon>
        <taxon>Pseudomonadati</taxon>
        <taxon>Spirochaetota</taxon>
        <taxon>Spirochaetia</taxon>
        <taxon>Spirochaetales</taxon>
        <taxon>Spirochaetaceae</taxon>
        <taxon>Alkalispirochaeta</taxon>
    </lineage>
</organism>
<dbReference type="PANTHER" id="PTHR43649:SF12">
    <property type="entry name" value="DIACETYLCHITOBIOSE BINDING PROTEIN DASA"/>
    <property type="match status" value="1"/>
</dbReference>
<dbReference type="GO" id="GO:0042597">
    <property type="term" value="C:periplasmic space"/>
    <property type="evidence" value="ECO:0007669"/>
    <property type="project" value="UniProtKB-SubCell"/>
</dbReference>
<comment type="similarity">
    <text evidence="2">Belongs to the bacterial solute-binding protein 1 family.</text>
</comment>
<dbReference type="Proteomes" id="UP000186400">
    <property type="component" value="Unassembled WGS sequence"/>
</dbReference>
<evidence type="ECO:0000313" key="5">
    <source>
        <dbReference type="Proteomes" id="UP000186400"/>
    </source>
</evidence>
<dbReference type="Gene3D" id="3.40.190.10">
    <property type="entry name" value="Periplasmic binding protein-like II"/>
    <property type="match status" value="1"/>
</dbReference>
<dbReference type="PANTHER" id="PTHR43649">
    <property type="entry name" value="ARABINOSE-BINDING PROTEIN-RELATED"/>
    <property type="match status" value="1"/>
</dbReference>
<dbReference type="EMBL" id="FTMS01000003">
    <property type="protein sequence ID" value="SIQ08096.1"/>
    <property type="molecule type" value="Genomic_DNA"/>
</dbReference>
<gene>
    <name evidence="4" type="ORF">SAMN05920897_103144</name>
</gene>
<name>A0A1N6PUZ2_9SPIO</name>
<feature type="chain" id="PRO_5012998016" evidence="3">
    <location>
        <begin position="23"/>
        <end position="439"/>
    </location>
</feature>